<dbReference type="Gene3D" id="3.40.50.300">
    <property type="entry name" value="P-loop containing nucleotide triphosphate hydrolases"/>
    <property type="match status" value="1"/>
</dbReference>
<organism evidence="1 2">
    <name type="scientific">Martelella lutilitoris</name>
    <dbReference type="NCBI Taxonomy" id="2583532"/>
    <lineage>
        <taxon>Bacteria</taxon>
        <taxon>Pseudomonadati</taxon>
        <taxon>Pseudomonadota</taxon>
        <taxon>Alphaproteobacteria</taxon>
        <taxon>Hyphomicrobiales</taxon>
        <taxon>Aurantimonadaceae</taxon>
        <taxon>Martelella</taxon>
    </lineage>
</organism>
<dbReference type="EMBL" id="CP066786">
    <property type="protein sequence ID" value="QQM29430.1"/>
    <property type="molecule type" value="Genomic_DNA"/>
</dbReference>
<name>A0A7T7HHR5_9HYPH</name>
<sequence length="187" mass="20616">MTVILIGGTSHAGKSSLAARIAGKRGWTQQSTDMLARHPGRPWPEPRPEIAEFYSQLSPDTAHWLLLAHHENMRPMIGRVIGDARSRGRNLVLEGSALRPEYMADWATETVHCLFLHAEPDHIAERIYANSRYHEQAGSQRALIDAFITRSLIDNNAGLESARKHGIRVVSVTTDVAATELLAGLAP</sequence>
<dbReference type="RefSeq" id="WP_200334318.1">
    <property type="nucleotide sequence ID" value="NZ_CP066786.1"/>
</dbReference>
<gene>
    <name evidence="1" type="ORF">JET14_14025</name>
</gene>
<dbReference type="InterPro" id="IPR027417">
    <property type="entry name" value="P-loop_NTPase"/>
</dbReference>
<dbReference type="Proteomes" id="UP000596083">
    <property type="component" value="Chromosome"/>
</dbReference>
<dbReference type="AlphaFoldDB" id="A0A7T7HHR5"/>
<evidence type="ECO:0000313" key="2">
    <source>
        <dbReference type="Proteomes" id="UP000596083"/>
    </source>
</evidence>
<protein>
    <submittedName>
        <fullName evidence="1">Uncharacterized protein</fullName>
    </submittedName>
</protein>
<proteinExistence type="predicted"/>
<dbReference type="KEGG" id="mlut:JET14_14025"/>
<evidence type="ECO:0000313" key="1">
    <source>
        <dbReference type="EMBL" id="QQM29430.1"/>
    </source>
</evidence>
<accession>A0A7T7HHR5</accession>
<reference evidence="1 2" key="1">
    <citation type="submission" date="2020-12" db="EMBL/GenBank/DDBJ databases">
        <authorList>
            <person name="Zheng R.K."/>
            <person name="Sun C.M."/>
        </authorList>
    </citation>
    <scope>NUCLEOTIDE SEQUENCE [LARGE SCALE GENOMIC DNA]</scope>
    <source>
        <strain evidence="1 2">ZRK001</strain>
    </source>
</reference>
<dbReference type="SUPFAM" id="SSF52540">
    <property type="entry name" value="P-loop containing nucleoside triphosphate hydrolases"/>
    <property type="match status" value="1"/>
</dbReference>